<name>A0A165PCU8_9APHY</name>
<dbReference type="Proteomes" id="UP000076727">
    <property type="component" value="Unassembled WGS sequence"/>
</dbReference>
<dbReference type="AlphaFoldDB" id="A0A165PCU8"/>
<evidence type="ECO:0000313" key="3">
    <source>
        <dbReference type="Proteomes" id="UP000076727"/>
    </source>
</evidence>
<reference evidence="2 3" key="1">
    <citation type="journal article" date="2016" name="Mol. Biol. Evol.">
        <title>Comparative Genomics of Early-Diverging Mushroom-Forming Fungi Provides Insights into the Origins of Lignocellulose Decay Capabilities.</title>
        <authorList>
            <person name="Nagy L.G."/>
            <person name="Riley R."/>
            <person name="Tritt A."/>
            <person name="Adam C."/>
            <person name="Daum C."/>
            <person name="Floudas D."/>
            <person name="Sun H."/>
            <person name="Yadav J.S."/>
            <person name="Pangilinan J."/>
            <person name="Larsson K.H."/>
            <person name="Matsuura K."/>
            <person name="Barry K."/>
            <person name="Labutti K."/>
            <person name="Kuo R."/>
            <person name="Ohm R.A."/>
            <person name="Bhattacharya S.S."/>
            <person name="Shirouzu T."/>
            <person name="Yoshinaga Y."/>
            <person name="Martin F.M."/>
            <person name="Grigoriev I.V."/>
            <person name="Hibbett D.S."/>
        </authorList>
    </citation>
    <scope>NUCLEOTIDE SEQUENCE [LARGE SCALE GENOMIC DNA]</scope>
    <source>
        <strain evidence="2 3">L-15889</strain>
    </source>
</reference>
<feature type="region of interest" description="Disordered" evidence="1">
    <location>
        <begin position="93"/>
        <end position="115"/>
    </location>
</feature>
<dbReference type="EMBL" id="KV429070">
    <property type="protein sequence ID" value="KZT68048.1"/>
    <property type="molecule type" value="Genomic_DNA"/>
</dbReference>
<keyword evidence="3" id="KW-1185">Reference proteome</keyword>
<proteinExistence type="predicted"/>
<evidence type="ECO:0000256" key="1">
    <source>
        <dbReference type="SAM" id="MobiDB-lite"/>
    </source>
</evidence>
<evidence type="ECO:0000313" key="2">
    <source>
        <dbReference type="EMBL" id="KZT68048.1"/>
    </source>
</evidence>
<accession>A0A165PCU8</accession>
<gene>
    <name evidence="2" type="ORF">DAEQUDRAFT_347373</name>
</gene>
<protein>
    <submittedName>
        <fullName evidence="2">Uncharacterized protein</fullName>
    </submittedName>
</protein>
<sequence length="115" mass="12051">MARTVGRPVRALAVGAGRGEGNRKLKYAFSGVRADTCRSDCHSICCHALSLPLALQIRYCFPVRPPASHVHSHVAESVDLNATAQVSAPMDAHIHGTAEPSGLPSTHRPGACSTG</sequence>
<organism evidence="2 3">
    <name type="scientific">Daedalea quercina L-15889</name>
    <dbReference type="NCBI Taxonomy" id="1314783"/>
    <lineage>
        <taxon>Eukaryota</taxon>
        <taxon>Fungi</taxon>
        <taxon>Dikarya</taxon>
        <taxon>Basidiomycota</taxon>
        <taxon>Agaricomycotina</taxon>
        <taxon>Agaricomycetes</taxon>
        <taxon>Polyporales</taxon>
        <taxon>Fomitopsis</taxon>
    </lineage>
</organism>